<keyword evidence="3" id="KW-1185">Reference proteome</keyword>
<name>A0AAE1TF22_9FABA</name>
<feature type="region of interest" description="Disordered" evidence="1">
    <location>
        <begin position="1"/>
        <end position="28"/>
    </location>
</feature>
<gene>
    <name evidence="2" type="ORF">QN277_013805</name>
</gene>
<evidence type="ECO:0000256" key="1">
    <source>
        <dbReference type="SAM" id="MobiDB-lite"/>
    </source>
</evidence>
<comment type="caution">
    <text evidence="2">The sequence shown here is derived from an EMBL/GenBank/DDBJ whole genome shotgun (WGS) entry which is preliminary data.</text>
</comment>
<reference evidence="2" key="1">
    <citation type="submission" date="2023-10" db="EMBL/GenBank/DDBJ databases">
        <title>Chromosome-level genome of the transformable northern wattle, Acacia crassicarpa.</title>
        <authorList>
            <person name="Massaro I."/>
            <person name="Sinha N.R."/>
            <person name="Poethig S."/>
            <person name="Leichty A.R."/>
        </authorList>
    </citation>
    <scope>NUCLEOTIDE SEQUENCE</scope>
    <source>
        <strain evidence="2">Acra3RX</strain>
        <tissue evidence="2">Leaf</tissue>
    </source>
</reference>
<dbReference type="EMBL" id="JAWXYG010000002">
    <property type="protein sequence ID" value="KAK4282426.1"/>
    <property type="molecule type" value="Genomic_DNA"/>
</dbReference>
<evidence type="ECO:0000313" key="2">
    <source>
        <dbReference type="EMBL" id="KAK4282426.1"/>
    </source>
</evidence>
<dbReference type="Proteomes" id="UP001293593">
    <property type="component" value="Unassembled WGS sequence"/>
</dbReference>
<feature type="region of interest" description="Disordered" evidence="1">
    <location>
        <begin position="119"/>
        <end position="140"/>
    </location>
</feature>
<dbReference type="AlphaFoldDB" id="A0AAE1TF22"/>
<protein>
    <submittedName>
        <fullName evidence="2">Uncharacterized protein</fullName>
    </submittedName>
</protein>
<sequence>MQEKISEIESSGNVTSELAPNDSLGQVFGKEHPRRVRGVGYGIYPSQVFGSGYKWQNVSGCSSSSGGSSTDTCLQQEVDHLKLQLEQEVQKRKSIEVMLAKLYQNMSIPLPTELHAVINDQSAELNPREQPSSHSATHQP</sequence>
<evidence type="ECO:0000313" key="3">
    <source>
        <dbReference type="Proteomes" id="UP001293593"/>
    </source>
</evidence>
<feature type="compositionally biased region" description="Polar residues" evidence="1">
    <location>
        <begin position="8"/>
        <end position="18"/>
    </location>
</feature>
<proteinExistence type="predicted"/>
<organism evidence="2 3">
    <name type="scientific">Acacia crassicarpa</name>
    <name type="common">northern wattle</name>
    <dbReference type="NCBI Taxonomy" id="499986"/>
    <lineage>
        <taxon>Eukaryota</taxon>
        <taxon>Viridiplantae</taxon>
        <taxon>Streptophyta</taxon>
        <taxon>Embryophyta</taxon>
        <taxon>Tracheophyta</taxon>
        <taxon>Spermatophyta</taxon>
        <taxon>Magnoliopsida</taxon>
        <taxon>eudicotyledons</taxon>
        <taxon>Gunneridae</taxon>
        <taxon>Pentapetalae</taxon>
        <taxon>rosids</taxon>
        <taxon>fabids</taxon>
        <taxon>Fabales</taxon>
        <taxon>Fabaceae</taxon>
        <taxon>Caesalpinioideae</taxon>
        <taxon>mimosoid clade</taxon>
        <taxon>Acacieae</taxon>
        <taxon>Acacia</taxon>
    </lineage>
</organism>
<accession>A0AAE1TF22</accession>